<feature type="domain" description="K Homology" evidence="4">
    <location>
        <begin position="137"/>
        <end position="206"/>
    </location>
</feature>
<dbReference type="GO" id="GO:0010468">
    <property type="term" value="P:regulation of gene expression"/>
    <property type="evidence" value="ECO:0007669"/>
    <property type="project" value="UniProtKB-ARBA"/>
</dbReference>
<dbReference type="Pfam" id="PF00013">
    <property type="entry name" value="KH_1"/>
    <property type="match status" value="4"/>
</dbReference>
<dbReference type="PROSITE" id="PS50084">
    <property type="entry name" value="KH_TYPE_1"/>
    <property type="match status" value="4"/>
</dbReference>
<evidence type="ECO:0000259" key="4">
    <source>
        <dbReference type="SMART" id="SM00322"/>
    </source>
</evidence>
<feature type="domain" description="K Homology" evidence="4">
    <location>
        <begin position="363"/>
        <end position="432"/>
    </location>
</feature>
<protein>
    <submittedName>
        <fullName evidence="5">Vigilin-like 71</fullName>
    </submittedName>
</protein>
<gene>
    <name evidence="5" type="primary">vgl-L71</name>
    <name evidence="5" type="ORF">Hamer_G031653</name>
</gene>
<dbReference type="Proteomes" id="UP000747542">
    <property type="component" value="Unassembled WGS sequence"/>
</dbReference>
<evidence type="ECO:0000256" key="2">
    <source>
        <dbReference type="PROSITE-ProRule" id="PRU00117"/>
    </source>
</evidence>
<dbReference type="AlphaFoldDB" id="A0A8J5J958"/>
<proteinExistence type="predicted"/>
<accession>A0A8J5J958</accession>
<keyword evidence="1" id="KW-0677">Repeat</keyword>
<dbReference type="EMBL" id="JAHLQT010043810">
    <property type="protein sequence ID" value="KAG7154827.1"/>
    <property type="molecule type" value="Genomic_DNA"/>
</dbReference>
<dbReference type="InterPro" id="IPR004088">
    <property type="entry name" value="KH_dom_type_1"/>
</dbReference>
<evidence type="ECO:0000313" key="5">
    <source>
        <dbReference type="EMBL" id="KAG7154827.1"/>
    </source>
</evidence>
<feature type="domain" description="K Homology" evidence="4">
    <location>
        <begin position="540"/>
        <end position="608"/>
    </location>
</feature>
<dbReference type="GO" id="GO:0003723">
    <property type="term" value="F:RNA binding"/>
    <property type="evidence" value="ECO:0007669"/>
    <property type="project" value="UniProtKB-UniRule"/>
</dbReference>
<comment type="caution">
    <text evidence="5">The sequence shown here is derived from an EMBL/GenBank/DDBJ whole genome shotgun (WGS) entry which is preliminary data.</text>
</comment>
<dbReference type="InterPro" id="IPR036612">
    <property type="entry name" value="KH_dom_type_1_sf"/>
</dbReference>
<dbReference type="PANTHER" id="PTHR10288">
    <property type="entry name" value="KH DOMAIN CONTAINING RNA BINDING PROTEIN"/>
    <property type="match status" value="1"/>
</dbReference>
<evidence type="ECO:0000256" key="3">
    <source>
        <dbReference type="SAM" id="MobiDB-lite"/>
    </source>
</evidence>
<keyword evidence="6" id="KW-1185">Reference proteome</keyword>
<feature type="non-terminal residue" evidence="5">
    <location>
        <position position="1"/>
    </location>
</feature>
<feature type="region of interest" description="Disordered" evidence="3">
    <location>
        <begin position="319"/>
        <end position="348"/>
    </location>
</feature>
<organism evidence="5 6">
    <name type="scientific">Homarus americanus</name>
    <name type="common">American lobster</name>
    <dbReference type="NCBI Taxonomy" id="6706"/>
    <lineage>
        <taxon>Eukaryota</taxon>
        <taxon>Metazoa</taxon>
        <taxon>Ecdysozoa</taxon>
        <taxon>Arthropoda</taxon>
        <taxon>Crustacea</taxon>
        <taxon>Multicrustacea</taxon>
        <taxon>Malacostraca</taxon>
        <taxon>Eumalacostraca</taxon>
        <taxon>Eucarida</taxon>
        <taxon>Decapoda</taxon>
        <taxon>Pleocyemata</taxon>
        <taxon>Astacidea</taxon>
        <taxon>Nephropoidea</taxon>
        <taxon>Nephropidae</taxon>
        <taxon>Homarus</taxon>
    </lineage>
</organism>
<keyword evidence="2" id="KW-0694">RNA-binding</keyword>
<feature type="region of interest" description="Disordered" evidence="3">
    <location>
        <begin position="1"/>
        <end position="22"/>
    </location>
</feature>
<evidence type="ECO:0000256" key="1">
    <source>
        <dbReference type="ARBA" id="ARBA00022737"/>
    </source>
</evidence>
<sequence>NIKSERRQHQPVTKMTEKKAKGPTVTPQVARMRGQWVQETTEVTIKAPNTLLGVVKGSKDQPLRVVGLDKGLVHDAADHIKALVQKAVTTTVTITAPNNMLGVVKGSKDQPLRVVGLDKGLVHDAADHIKALVQKAVTTTVTITAPNNMLGVVVGPGGSTIKEIQEKYKVRVSVPQKGSKDQPLRVVGLDKGLVHDAADHIKALVQKAVTTTVTITAPNNMLGVVKGSKDQPLRVVGLDKGLVHDAADHIESLMAYEKERRRLSTPVSQTVFIPKAHHGLIIGRQGQNIRYLSLTRRITIVLPPKNVISDEVTVTGLPDQVDQGNIKSERRQHQPVTKMTEKKAKGPTVTPQLARMRGQWVQETKEVTIKAPNNMLGVVVGPGGSTIKEIQEKYKVRVSVPQKGSKDQPLRVVGLDKGLVQDAADHIKALVQKAVTTTVTITAPNNMLGVVKGSKDQPLRVVGLDKGLVHDAADHIKALVQKAVTTTVTITAPNNMLGVVKGSKDQPLRVVGLDKGLVHDAADHIESLMAYEKERRRLSTPVSQTVFIPKAHHGLIIGRQGQNIRYLSLTRRITIVLPPKNVISDEVTVTGLPDQVDQGVRDLVNLVKSSTHICYNSDF</sequence>
<dbReference type="SUPFAM" id="SSF54791">
    <property type="entry name" value="Eukaryotic type KH-domain (KH-domain type I)"/>
    <property type="match status" value="4"/>
</dbReference>
<reference evidence="5" key="1">
    <citation type="journal article" date="2021" name="Sci. Adv.">
        <title>The American lobster genome reveals insights on longevity, neural, and immune adaptations.</title>
        <authorList>
            <person name="Polinski J.M."/>
            <person name="Zimin A.V."/>
            <person name="Clark K.F."/>
            <person name="Kohn A.B."/>
            <person name="Sadowski N."/>
            <person name="Timp W."/>
            <person name="Ptitsyn A."/>
            <person name="Khanna P."/>
            <person name="Romanova D.Y."/>
            <person name="Williams P."/>
            <person name="Greenwood S.J."/>
            <person name="Moroz L.L."/>
            <person name="Walt D.R."/>
            <person name="Bodnar A.G."/>
        </authorList>
    </citation>
    <scope>NUCLEOTIDE SEQUENCE</scope>
    <source>
        <strain evidence="5">GMGI-L3</strain>
    </source>
</reference>
<dbReference type="SMART" id="SM00322">
    <property type="entry name" value="KH"/>
    <property type="match status" value="4"/>
</dbReference>
<dbReference type="InterPro" id="IPR004087">
    <property type="entry name" value="KH_dom"/>
</dbReference>
<feature type="domain" description="K Homology" evidence="4">
    <location>
        <begin position="265"/>
        <end position="335"/>
    </location>
</feature>
<evidence type="ECO:0000313" key="6">
    <source>
        <dbReference type="Proteomes" id="UP000747542"/>
    </source>
</evidence>
<dbReference type="Gene3D" id="3.30.1370.10">
    <property type="entry name" value="K Homology domain, type 1"/>
    <property type="match status" value="4"/>
</dbReference>
<name>A0A8J5J958_HOMAM</name>